<proteinExistence type="predicted"/>
<evidence type="ECO:0000256" key="1">
    <source>
        <dbReference type="ARBA" id="ARBA00001946"/>
    </source>
</evidence>
<evidence type="ECO:0000313" key="5">
    <source>
        <dbReference type="Proteomes" id="UP001499994"/>
    </source>
</evidence>
<dbReference type="PANTHER" id="PTHR43046">
    <property type="entry name" value="GDP-MANNOSE MANNOSYL HYDROLASE"/>
    <property type="match status" value="1"/>
</dbReference>
<keyword evidence="2" id="KW-0378">Hydrolase</keyword>
<dbReference type="CDD" id="cd04690">
    <property type="entry name" value="NUDIX_Hydrolase"/>
    <property type="match status" value="1"/>
</dbReference>
<dbReference type="Proteomes" id="UP001499994">
    <property type="component" value="Unassembled WGS sequence"/>
</dbReference>
<dbReference type="PANTHER" id="PTHR43046:SF2">
    <property type="entry name" value="8-OXO-DGTP DIPHOSPHATASE-RELATED"/>
    <property type="match status" value="1"/>
</dbReference>
<dbReference type="InterPro" id="IPR020084">
    <property type="entry name" value="NUDIX_hydrolase_CS"/>
</dbReference>
<evidence type="ECO:0000256" key="2">
    <source>
        <dbReference type="ARBA" id="ARBA00022801"/>
    </source>
</evidence>
<gene>
    <name evidence="4" type="ORF">GCM10022405_12000</name>
</gene>
<sequence>MKNDMATIKEIHIAAALIVRSDGRVLLVRKRGTAAFMQPGGKIERGEKPIAALCRELQEELNVQVSASAPEYIGKFAAPAVNEPGWTVVAEIFKVHISEPVSPAAEIAEIIWFQPGQDKGVNLAPLTKDHVLPLLNPV</sequence>
<dbReference type="Gene3D" id="3.90.79.10">
    <property type="entry name" value="Nucleoside Triphosphate Pyrophosphohydrolase"/>
    <property type="match status" value="1"/>
</dbReference>
<keyword evidence="5" id="KW-1185">Reference proteome</keyword>
<comment type="cofactor">
    <cofactor evidence="1">
        <name>Mg(2+)</name>
        <dbReference type="ChEBI" id="CHEBI:18420"/>
    </cofactor>
</comment>
<dbReference type="PROSITE" id="PS51462">
    <property type="entry name" value="NUDIX"/>
    <property type="match status" value="1"/>
</dbReference>
<dbReference type="SUPFAM" id="SSF55811">
    <property type="entry name" value="Nudix"/>
    <property type="match status" value="1"/>
</dbReference>
<dbReference type="EMBL" id="BAABDG010000002">
    <property type="protein sequence ID" value="GAA3888074.1"/>
    <property type="molecule type" value="Genomic_DNA"/>
</dbReference>
<feature type="domain" description="Nudix hydrolase" evidence="3">
    <location>
        <begin position="10"/>
        <end position="137"/>
    </location>
</feature>
<organism evidence="4 5">
    <name type="scientific">Gibbsiella dentisursi</name>
    <dbReference type="NCBI Taxonomy" id="796890"/>
    <lineage>
        <taxon>Bacteria</taxon>
        <taxon>Pseudomonadati</taxon>
        <taxon>Pseudomonadota</taxon>
        <taxon>Gammaproteobacteria</taxon>
        <taxon>Enterobacterales</taxon>
        <taxon>Yersiniaceae</taxon>
        <taxon>Gibbsiella</taxon>
    </lineage>
</organism>
<evidence type="ECO:0000259" key="3">
    <source>
        <dbReference type="PROSITE" id="PS51462"/>
    </source>
</evidence>
<dbReference type="PROSITE" id="PS00893">
    <property type="entry name" value="NUDIX_BOX"/>
    <property type="match status" value="1"/>
</dbReference>
<dbReference type="Pfam" id="PF00293">
    <property type="entry name" value="NUDIX"/>
    <property type="match status" value="1"/>
</dbReference>
<reference evidence="5" key="1">
    <citation type="journal article" date="2019" name="Int. J. Syst. Evol. Microbiol.">
        <title>The Global Catalogue of Microorganisms (GCM) 10K type strain sequencing project: providing services to taxonomists for standard genome sequencing and annotation.</title>
        <authorList>
            <consortium name="The Broad Institute Genomics Platform"/>
            <consortium name="The Broad Institute Genome Sequencing Center for Infectious Disease"/>
            <person name="Wu L."/>
            <person name="Ma J."/>
        </authorList>
    </citation>
    <scope>NUCLEOTIDE SEQUENCE [LARGE SCALE GENOMIC DNA]</scope>
    <source>
        <strain evidence="5">JCM 17201</strain>
    </source>
</reference>
<dbReference type="InterPro" id="IPR000086">
    <property type="entry name" value="NUDIX_hydrolase_dom"/>
</dbReference>
<dbReference type="InterPro" id="IPR015797">
    <property type="entry name" value="NUDIX_hydrolase-like_dom_sf"/>
</dbReference>
<comment type="caution">
    <text evidence="4">The sequence shown here is derived from an EMBL/GenBank/DDBJ whole genome shotgun (WGS) entry which is preliminary data.</text>
</comment>
<protein>
    <submittedName>
        <fullName evidence="4">NUDIX domain-containing protein</fullName>
    </submittedName>
</protein>
<evidence type="ECO:0000313" key="4">
    <source>
        <dbReference type="EMBL" id="GAA3888074.1"/>
    </source>
</evidence>
<accession>A0ABP7KXC6</accession>
<name>A0ABP7KXC6_9GAMM</name>